<name>A0A392R6K5_9FABA</name>
<reference evidence="1 2" key="1">
    <citation type="journal article" date="2018" name="Front. Plant Sci.">
        <title>Red Clover (Trifolium pratense) and Zigzag Clover (T. medium) - A Picture of Genomic Similarities and Differences.</title>
        <authorList>
            <person name="Dluhosova J."/>
            <person name="Istvanek J."/>
            <person name="Nedelnik J."/>
            <person name="Repkova J."/>
        </authorList>
    </citation>
    <scope>NUCLEOTIDE SEQUENCE [LARGE SCALE GENOMIC DNA]</scope>
    <source>
        <strain evidence="2">cv. 10/8</strain>
        <tissue evidence="1">Leaf</tissue>
    </source>
</reference>
<protein>
    <submittedName>
        <fullName evidence="1">Uncharacterized protein</fullName>
    </submittedName>
</protein>
<proteinExistence type="predicted"/>
<dbReference type="EMBL" id="LXQA010190787">
    <property type="protein sequence ID" value="MCI31869.1"/>
    <property type="molecule type" value="Genomic_DNA"/>
</dbReference>
<sequence>GGNEFWAWLGPIVEAEPQIWVGVAGRQLASLGESDDPRRAR</sequence>
<accession>A0A392R6K5</accession>
<organism evidence="1 2">
    <name type="scientific">Trifolium medium</name>
    <dbReference type="NCBI Taxonomy" id="97028"/>
    <lineage>
        <taxon>Eukaryota</taxon>
        <taxon>Viridiplantae</taxon>
        <taxon>Streptophyta</taxon>
        <taxon>Embryophyta</taxon>
        <taxon>Tracheophyta</taxon>
        <taxon>Spermatophyta</taxon>
        <taxon>Magnoliopsida</taxon>
        <taxon>eudicotyledons</taxon>
        <taxon>Gunneridae</taxon>
        <taxon>Pentapetalae</taxon>
        <taxon>rosids</taxon>
        <taxon>fabids</taxon>
        <taxon>Fabales</taxon>
        <taxon>Fabaceae</taxon>
        <taxon>Papilionoideae</taxon>
        <taxon>50 kb inversion clade</taxon>
        <taxon>NPAAA clade</taxon>
        <taxon>Hologalegina</taxon>
        <taxon>IRL clade</taxon>
        <taxon>Trifolieae</taxon>
        <taxon>Trifolium</taxon>
    </lineage>
</organism>
<dbReference type="AlphaFoldDB" id="A0A392R6K5"/>
<dbReference type="Proteomes" id="UP000265520">
    <property type="component" value="Unassembled WGS sequence"/>
</dbReference>
<comment type="caution">
    <text evidence="1">The sequence shown here is derived from an EMBL/GenBank/DDBJ whole genome shotgun (WGS) entry which is preliminary data.</text>
</comment>
<keyword evidence="2" id="KW-1185">Reference proteome</keyword>
<evidence type="ECO:0000313" key="2">
    <source>
        <dbReference type="Proteomes" id="UP000265520"/>
    </source>
</evidence>
<feature type="non-terminal residue" evidence="1">
    <location>
        <position position="1"/>
    </location>
</feature>
<evidence type="ECO:0000313" key="1">
    <source>
        <dbReference type="EMBL" id="MCI31869.1"/>
    </source>
</evidence>